<evidence type="ECO:0000313" key="2">
    <source>
        <dbReference type="Proteomes" id="UP001162972"/>
    </source>
</evidence>
<name>A0AAD6NVE4_9ROSI</name>
<gene>
    <name evidence="1" type="ORF">OIU84_010130</name>
</gene>
<evidence type="ECO:0000313" key="1">
    <source>
        <dbReference type="EMBL" id="KAJ6406558.1"/>
    </source>
</evidence>
<accession>A0AAD6NVE4</accession>
<dbReference type="EMBL" id="JAPFFJ010000016">
    <property type="protein sequence ID" value="KAJ6406558.1"/>
    <property type="molecule type" value="Genomic_DNA"/>
</dbReference>
<dbReference type="Proteomes" id="UP001162972">
    <property type="component" value="Chromosome 6"/>
</dbReference>
<comment type="caution">
    <text evidence="1">The sequence shown here is derived from an EMBL/GenBank/DDBJ whole genome shotgun (WGS) entry which is preliminary data.</text>
</comment>
<proteinExistence type="predicted"/>
<protein>
    <submittedName>
        <fullName evidence="1">Uncharacterized protein</fullName>
    </submittedName>
</protein>
<keyword evidence="2" id="KW-1185">Reference proteome</keyword>
<sequence>MAKMSTSAIVLTKIDLVKKLCFLGKSAELAGSTTLFVVAMDHLIRQDRLKSHGEECLKRMDQHLASIEPIMEPANGKDQAVKWTVRLLENILHCSCRTPWIEQWRRVDGCSFPILEKIKDSKLLFSRKYCVGRGGAVNLLVKVNKAFNDAVF</sequence>
<reference evidence="1 2" key="1">
    <citation type="journal article" date="2023" name="Int. J. Mol. Sci.">
        <title>De Novo Assembly and Annotation of 11 Diverse Shrub Willow (Salix) Genomes Reveals Novel Gene Organization in Sex-Linked Regions.</title>
        <authorList>
            <person name="Hyden B."/>
            <person name="Feng K."/>
            <person name="Yates T.B."/>
            <person name="Jawdy S."/>
            <person name="Cereghino C."/>
            <person name="Smart L.B."/>
            <person name="Muchero W."/>
        </authorList>
    </citation>
    <scope>NUCLEOTIDE SEQUENCE [LARGE SCALE GENOMIC DNA]</scope>
    <source>
        <tissue evidence="1">Shoot tip</tissue>
    </source>
</reference>
<dbReference type="AlphaFoldDB" id="A0AAD6NVE4"/>
<organism evidence="1 2">
    <name type="scientific">Salix udensis</name>
    <dbReference type="NCBI Taxonomy" id="889485"/>
    <lineage>
        <taxon>Eukaryota</taxon>
        <taxon>Viridiplantae</taxon>
        <taxon>Streptophyta</taxon>
        <taxon>Embryophyta</taxon>
        <taxon>Tracheophyta</taxon>
        <taxon>Spermatophyta</taxon>
        <taxon>Magnoliopsida</taxon>
        <taxon>eudicotyledons</taxon>
        <taxon>Gunneridae</taxon>
        <taxon>Pentapetalae</taxon>
        <taxon>rosids</taxon>
        <taxon>fabids</taxon>
        <taxon>Malpighiales</taxon>
        <taxon>Salicaceae</taxon>
        <taxon>Saliceae</taxon>
        <taxon>Salix</taxon>
    </lineage>
</organism>